<dbReference type="Proteomes" id="UP001168972">
    <property type="component" value="Unassembled WGS sequence"/>
</dbReference>
<reference evidence="1" key="2">
    <citation type="submission" date="2023-03" db="EMBL/GenBank/DDBJ databases">
        <authorList>
            <person name="Inwood S.N."/>
            <person name="Skelly J.G."/>
            <person name="Guhlin J."/>
            <person name="Harrop T.W.R."/>
            <person name="Goldson S.G."/>
            <person name="Dearden P.K."/>
        </authorList>
    </citation>
    <scope>NUCLEOTIDE SEQUENCE</scope>
    <source>
        <strain evidence="1">Lincoln</strain>
        <tissue evidence="1">Whole body</tissue>
    </source>
</reference>
<proteinExistence type="predicted"/>
<reference evidence="1" key="1">
    <citation type="journal article" date="2023" name="bioRxiv">
        <title>Scaffold-level genome assemblies of two parasitoid biocontrol wasps reveal the parthenogenesis mechanism and an associated novel virus.</title>
        <authorList>
            <person name="Inwood S."/>
            <person name="Skelly J."/>
            <person name="Guhlin J."/>
            <person name="Harrop T."/>
            <person name="Goldson S."/>
            <person name="Dearden P."/>
        </authorList>
    </citation>
    <scope>NUCLEOTIDE SEQUENCE</scope>
    <source>
        <strain evidence="1">Lincoln</strain>
        <tissue evidence="1">Whole body</tissue>
    </source>
</reference>
<dbReference type="EMBL" id="JAQQBR010001836">
    <property type="protein sequence ID" value="KAK0159781.1"/>
    <property type="molecule type" value="Genomic_DNA"/>
</dbReference>
<keyword evidence="2" id="KW-1185">Reference proteome</keyword>
<evidence type="ECO:0000313" key="2">
    <source>
        <dbReference type="Proteomes" id="UP001168972"/>
    </source>
</evidence>
<sequence length="209" mass="24227">METERQLARRLKAPWVCSRVVRRLDEKEGRELEIDIELNRIGEGWSMAFTSISRNLNEYIHRPGGLALLTRQTNYRQLLLVVYRGFWQSNNHPTEFVRQWKKNFGISPFLALENSATGYFLAVFEICRLAPDGSIYFRILTLEVQPLTPDLRLGEQQQYTGTVVLSFNSKENIKYMHLEENVCLYVYVSMQALQCSGGGCEIARYIAAY</sequence>
<gene>
    <name evidence="1" type="ORF">PV327_010857</name>
</gene>
<organism evidence="1 2">
    <name type="scientific">Microctonus hyperodae</name>
    <name type="common">Parasitoid wasp</name>
    <dbReference type="NCBI Taxonomy" id="165561"/>
    <lineage>
        <taxon>Eukaryota</taxon>
        <taxon>Metazoa</taxon>
        <taxon>Ecdysozoa</taxon>
        <taxon>Arthropoda</taxon>
        <taxon>Hexapoda</taxon>
        <taxon>Insecta</taxon>
        <taxon>Pterygota</taxon>
        <taxon>Neoptera</taxon>
        <taxon>Endopterygota</taxon>
        <taxon>Hymenoptera</taxon>
        <taxon>Apocrita</taxon>
        <taxon>Ichneumonoidea</taxon>
        <taxon>Braconidae</taxon>
        <taxon>Euphorinae</taxon>
        <taxon>Microctonus</taxon>
    </lineage>
</organism>
<name>A0AA39F0G9_MICHY</name>
<comment type="caution">
    <text evidence="1">The sequence shown here is derived from an EMBL/GenBank/DDBJ whole genome shotgun (WGS) entry which is preliminary data.</text>
</comment>
<evidence type="ECO:0000313" key="1">
    <source>
        <dbReference type="EMBL" id="KAK0159781.1"/>
    </source>
</evidence>
<dbReference type="AlphaFoldDB" id="A0AA39F0G9"/>
<accession>A0AA39F0G9</accession>
<protein>
    <submittedName>
        <fullName evidence="1">Uncharacterized protein</fullName>
    </submittedName>
</protein>